<evidence type="ECO:0000256" key="3">
    <source>
        <dbReference type="ARBA" id="ARBA00022825"/>
    </source>
</evidence>
<dbReference type="AlphaFoldDB" id="A0A8J3BQR1"/>
<keyword evidence="2 4" id="KW-0378">Hydrolase</keyword>
<dbReference type="Pfam" id="PF00082">
    <property type="entry name" value="Peptidase_S8"/>
    <property type="match status" value="1"/>
</dbReference>
<evidence type="ECO:0000313" key="8">
    <source>
        <dbReference type="Proteomes" id="UP000662200"/>
    </source>
</evidence>
<keyword evidence="1 4" id="KW-0645">Protease</keyword>
<comment type="similarity">
    <text evidence="4">Belongs to the peptidase S8 family.</text>
</comment>
<dbReference type="InterPro" id="IPR015919">
    <property type="entry name" value="Cadherin-like_sf"/>
</dbReference>
<dbReference type="RefSeq" id="WP_189115755.1">
    <property type="nucleotide sequence ID" value="NZ_BMQC01000021.1"/>
</dbReference>
<dbReference type="Gene3D" id="2.60.120.260">
    <property type="entry name" value="Galactose-binding domain-like"/>
    <property type="match status" value="1"/>
</dbReference>
<dbReference type="InterPro" id="IPR036852">
    <property type="entry name" value="Peptidase_S8/S53_dom_sf"/>
</dbReference>
<name>A0A8J3BQR1_9ACTN</name>
<dbReference type="Gene3D" id="2.60.40.10">
    <property type="entry name" value="Immunoglobulins"/>
    <property type="match status" value="1"/>
</dbReference>
<reference evidence="7" key="1">
    <citation type="journal article" date="2014" name="Int. J. Syst. Evol. Microbiol.">
        <title>Complete genome sequence of Corynebacterium casei LMG S-19264T (=DSM 44701T), isolated from a smear-ripened cheese.</title>
        <authorList>
            <consortium name="US DOE Joint Genome Institute (JGI-PGF)"/>
            <person name="Walter F."/>
            <person name="Albersmeier A."/>
            <person name="Kalinowski J."/>
            <person name="Ruckert C."/>
        </authorList>
    </citation>
    <scope>NUCLEOTIDE SEQUENCE</scope>
    <source>
        <strain evidence="7">JCM 3091</strain>
    </source>
</reference>
<dbReference type="Proteomes" id="UP000662200">
    <property type="component" value="Unassembled WGS sequence"/>
</dbReference>
<dbReference type="GO" id="GO:0005509">
    <property type="term" value="F:calcium ion binding"/>
    <property type="evidence" value="ECO:0007669"/>
    <property type="project" value="InterPro"/>
</dbReference>
<proteinExistence type="inferred from homology"/>
<dbReference type="EMBL" id="BMQC01000021">
    <property type="protein sequence ID" value="GGK41865.1"/>
    <property type="molecule type" value="Genomic_DNA"/>
</dbReference>
<evidence type="ECO:0000259" key="6">
    <source>
        <dbReference type="Pfam" id="PF00082"/>
    </source>
</evidence>
<dbReference type="GO" id="GO:0016020">
    <property type="term" value="C:membrane"/>
    <property type="evidence" value="ECO:0007669"/>
    <property type="project" value="InterPro"/>
</dbReference>
<dbReference type="InterPro" id="IPR013783">
    <property type="entry name" value="Ig-like_fold"/>
</dbReference>
<dbReference type="InterPro" id="IPR023828">
    <property type="entry name" value="Peptidase_S8_Ser-AS"/>
</dbReference>
<dbReference type="PROSITE" id="PS51892">
    <property type="entry name" value="SUBTILASE"/>
    <property type="match status" value="1"/>
</dbReference>
<comment type="caution">
    <text evidence="7">The sequence shown here is derived from an EMBL/GenBank/DDBJ whole genome shotgun (WGS) entry which is preliminary data.</text>
</comment>
<feature type="domain" description="Peptidase S8/S53" evidence="6">
    <location>
        <begin position="239"/>
        <end position="622"/>
    </location>
</feature>
<dbReference type="Pfam" id="PF05345">
    <property type="entry name" value="He_PIG"/>
    <property type="match status" value="1"/>
</dbReference>
<protein>
    <recommendedName>
        <fullName evidence="6">Peptidase S8/S53 domain-containing protein</fullName>
    </recommendedName>
</protein>
<dbReference type="GO" id="GO:0006508">
    <property type="term" value="P:proteolysis"/>
    <property type="evidence" value="ECO:0007669"/>
    <property type="project" value="UniProtKB-KW"/>
</dbReference>
<feature type="active site" description="Charge relay system" evidence="4">
    <location>
        <position position="293"/>
    </location>
</feature>
<accession>A0A8J3BQR1</accession>
<feature type="chain" id="PRO_5035179746" description="Peptidase S8/S53 domain-containing protein" evidence="5">
    <location>
        <begin position="41"/>
        <end position="1013"/>
    </location>
</feature>
<gene>
    <name evidence="7" type="ORF">GCM10010124_38340</name>
</gene>
<organism evidence="7 8">
    <name type="scientific">Pilimelia terevasa</name>
    <dbReference type="NCBI Taxonomy" id="53372"/>
    <lineage>
        <taxon>Bacteria</taxon>
        <taxon>Bacillati</taxon>
        <taxon>Actinomycetota</taxon>
        <taxon>Actinomycetes</taxon>
        <taxon>Micromonosporales</taxon>
        <taxon>Micromonosporaceae</taxon>
        <taxon>Pilimelia</taxon>
    </lineage>
</organism>
<keyword evidence="5" id="KW-0732">Signal</keyword>
<reference evidence="7" key="2">
    <citation type="submission" date="2020-09" db="EMBL/GenBank/DDBJ databases">
        <authorList>
            <person name="Sun Q."/>
            <person name="Ohkuma M."/>
        </authorList>
    </citation>
    <scope>NUCLEOTIDE SEQUENCE</scope>
    <source>
        <strain evidence="7">JCM 3091</strain>
    </source>
</reference>
<dbReference type="InterPro" id="IPR051048">
    <property type="entry name" value="Peptidase_S8/S53_subtilisin"/>
</dbReference>
<evidence type="ECO:0000256" key="1">
    <source>
        <dbReference type="ARBA" id="ARBA00022670"/>
    </source>
</evidence>
<feature type="active site" description="Charge relay system" evidence="4">
    <location>
        <position position="572"/>
    </location>
</feature>
<dbReference type="SUPFAM" id="SSF49785">
    <property type="entry name" value="Galactose-binding domain-like"/>
    <property type="match status" value="1"/>
</dbReference>
<dbReference type="SUPFAM" id="SSF52743">
    <property type="entry name" value="Subtilisin-like"/>
    <property type="match status" value="1"/>
</dbReference>
<dbReference type="InterPro" id="IPR000209">
    <property type="entry name" value="Peptidase_S8/S53_dom"/>
</dbReference>
<keyword evidence="8" id="KW-1185">Reference proteome</keyword>
<dbReference type="PROSITE" id="PS00138">
    <property type="entry name" value="SUBTILASE_SER"/>
    <property type="match status" value="1"/>
</dbReference>
<sequence>MATTRRARRAPVRRAPVRRALTAVVAAAALVLSVAAPAGAGTAAAGAPLLRLRTGDVALAASDAPQFGRSRPAGGRRGLFVVQYDGPVGAPQRADLARRGVTVDGYLPDYAYLVRMTAGQADAVAAGRRVRAVAPFAPAWKRGAPAADDARLYTVTLAVDADPAAVAAAASAAGAVATGSGRVLLVAATGAQVDSLVRRDDVTAVDAYAMMRPLNESAVFTTMKGQPAADRGYDGSTQIAAVADTGFGTGVAATAHPGVPAGRIKVIRDWPTADIANCRKADVDGPRDVDSGHGTHTATSVVGGGDARGVGRAAAHRARLVFQAVQDWVTPLGTCLNAFKEGYLLGGLPIDIRGLFAQAYADGARVHSNSWGGPRNGVYEENAAGVDDFVAANRDMTVTFAAGNGGQDGDRNGVVDPDSVGAPATAKNAIAVGASESGRATYPCDRSLTYPGQTASEKRSWGADGSCQKLGGTMPLPTWGAWFPSMAPVAPLKDDPQAGNAAQMAPFSGRGPTDDGRIKPDLVAPGTWILSGYSPLFRQGYDPAPNPKNKAYQSDAMGFPYDGAYKYNTGTSMANPLAAGGATVVRDYYAKRYGQHASAALVKATLVNSAADLLDENSDGRDDNAHPVPNIHEGWGLVDLDRATAGTAIWLDEGAALDTGASREYQVVARAGAAMRITLAWTDPAAKVNAATTLVNDLDLEVTGPGGTRLGNVFAGGWSTGGGSADRRNNLENVYVQAPAAGTYTVRVRAANVPTGPQTYALVMDGVVPGAGGLNRNPQIAPPADQRSTLGTPVNLQLAAADPDGDPVTVTAAGLPEGLVLGATNGLVSGTPARAGRHAVRVTADDGRGGRAAAVFRWDVEPDLAGNLVANAGFEQGRSGWSGDTGVIVGGTDPLPHGGDRYVRFAEDKNATQQVSTAVTVPAAAAAPRVYFWVHVRTTEASSFDRDTLVLDGNGTRLAQVSNVQAAADWQLVSADLSAFRGRSVTLRWTTKLDKALPTMFAMDDVAVVAPAS</sequence>
<dbReference type="Gene3D" id="3.40.50.200">
    <property type="entry name" value="Peptidase S8/S53 domain"/>
    <property type="match status" value="1"/>
</dbReference>
<dbReference type="SUPFAM" id="SSF49313">
    <property type="entry name" value="Cadherin-like"/>
    <property type="match status" value="1"/>
</dbReference>
<dbReference type="InterPro" id="IPR034058">
    <property type="entry name" value="TagA/B/C/D_pept_dom"/>
</dbReference>
<dbReference type="GO" id="GO:0005975">
    <property type="term" value="P:carbohydrate metabolic process"/>
    <property type="evidence" value="ECO:0007669"/>
    <property type="project" value="UniProtKB-ARBA"/>
</dbReference>
<keyword evidence="3 4" id="KW-0720">Serine protease</keyword>
<dbReference type="GO" id="GO:0004252">
    <property type="term" value="F:serine-type endopeptidase activity"/>
    <property type="evidence" value="ECO:0007669"/>
    <property type="project" value="UniProtKB-UniRule"/>
</dbReference>
<dbReference type="InterPro" id="IPR008979">
    <property type="entry name" value="Galactose-bd-like_sf"/>
</dbReference>
<feature type="active site" description="Charge relay system" evidence="4">
    <location>
        <position position="244"/>
    </location>
</feature>
<dbReference type="CDD" id="cd04842">
    <property type="entry name" value="Peptidases_S8_Kp43_protease"/>
    <property type="match status" value="1"/>
</dbReference>
<evidence type="ECO:0000256" key="5">
    <source>
        <dbReference type="SAM" id="SignalP"/>
    </source>
</evidence>
<evidence type="ECO:0000313" key="7">
    <source>
        <dbReference type="EMBL" id="GGK41865.1"/>
    </source>
</evidence>
<feature type="signal peptide" evidence="5">
    <location>
        <begin position="1"/>
        <end position="40"/>
    </location>
</feature>
<evidence type="ECO:0000256" key="2">
    <source>
        <dbReference type="ARBA" id="ARBA00022801"/>
    </source>
</evidence>
<dbReference type="Gene3D" id="2.60.120.380">
    <property type="match status" value="1"/>
</dbReference>
<dbReference type="PANTHER" id="PTHR43399">
    <property type="entry name" value="SUBTILISIN-RELATED"/>
    <property type="match status" value="1"/>
</dbReference>
<dbReference type="PANTHER" id="PTHR43399:SF5">
    <property type="entry name" value="PEPTIDASE S8 FAMILY WITH PROTEASE-ASSOCIATED DOMAIN"/>
    <property type="match status" value="1"/>
</dbReference>
<evidence type="ECO:0000256" key="4">
    <source>
        <dbReference type="PROSITE-ProRule" id="PRU01240"/>
    </source>
</evidence>